<evidence type="ECO:0000313" key="3">
    <source>
        <dbReference type="Proteomes" id="UP000295176"/>
    </source>
</evidence>
<dbReference type="InterPro" id="IPR016181">
    <property type="entry name" value="Acyl_CoA_acyltransferase"/>
</dbReference>
<dbReference type="Gene3D" id="3.40.630.30">
    <property type="match status" value="1"/>
</dbReference>
<sequence>MGEKIIIRNYKKEDELEWLDLHASLMVDSYAWWTVIHQKPEYKNESIDLVGVINDKIIALLTIEINADIIDLIEDDYGFAWEYGVHRDYRAHGYGKKLIKRAHKIMKESYGINKSIWFSQDKKAQKYYESLGMKEIERHWQFSFLPTEKQKKEFEKDGLSSLEIRASSKVDDFKKIKDKYKLIEDDALKARICIGYEYIP</sequence>
<dbReference type="AlphaFoldDB" id="A0A4R6RRT7"/>
<name>A0A4R6RRT7_9FIRM</name>
<dbReference type="GO" id="GO:0005840">
    <property type="term" value="C:ribosome"/>
    <property type="evidence" value="ECO:0007669"/>
    <property type="project" value="UniProtKB-KW"/>
</dbReference>
<evidence type="ECO:0000313" key="2">
    <source>
        <dbReference type="EMBL" id="TDP88955.1"/>
    </source>
</evidence>
<keyword evidence="2" id="KW-0689">Ribosomal protein</keyword>
<evidence type="ECO:0000259" key="1">
    <source>
        <dbReference type="PROSITE" id="PS51186"/>
    </source>
</evidence>
<dbReference type="GO" id="GO:0016747">
    <property type="term" value="F:acyltransferase activity, transferring groups other than amino-acyl groups"/>
    <property type="evidence" value="ECO:0007669"/>
    <property type="project" value="InterPro"/>
</dbReference>
<feature type="domain" description="N-acetyltransferase" evidence="1">
    <location>
        <begin position="5"/>
        <end position="152"/>
    </location>
</feature>
<dbReference type="Pfam" id="PF00583">
    <property type="entry name" value="Acetyltransf_1"/>
    <property type="match status" value="1"/>
</dbReference>
<keyword evidence="2" id="KW-0687">Ribonucleoprotein</keyword>
<dbReference type="InterPro" id="IPR000182">
    <property type="entry name" value="GNAT_dom"/>
</dbReference>
<dbReference type="Proteomes" id="UP000295176">
    <property type="component" value="Unassembled WGS sequence"/>
</dbReference>
<dbReference type="SUPFAM" id="SSF55729">
    <property type="entry name" value="Acyl-CoA N-acyltransferases (Nat)"/>
    <property type="match status" value="1"/>
</dbReference>
<dbReference type="CDD" id="cd04301">
    <property type="entry name" value="NAT_SF"/>
    <property type="match status" value="1"/>
</dbReference>
<protein>
    <submittedName>
        <fullName evidence="2">Ribosomal protein S18 acetylase RimI-like enzyme</fullName>
    </submittedName>
</protein>
<organism evidence="2 3">
    <name type="scientific">Halanaerobium saccharolyticum</name>
    <dbReference type="NCBI Taxonomy" id="43595"/>
    <lineage>
        <taxon>Bacteria</taxon>
        <taxon>Bacillati</taxon>
        <taxon>Bacillota</taxon>
        <taxon>Clostridia</taxon>
        <taxon>Halanaerobiales</taxon>
        <taxon>Halanaerobiaceae</taxon>
        <taxon>Halanaerobium</taxon>
    </lineage>
</organism>
<accession>A0A4R6RRT7</accession>
<dbReference type="EMBL" id="SNXX01000028">
    <property type="protein sequence ID" value="TDP88955.1"/>
    <property type="molecule type" value="Genomic_DNA"/>
</dbReference>
<dbReference type="RefSeq" id="WP_133531048.1">
    <property type="nucleotide sequence ID" value="NZ_SNXX01000028.1"/>
</dbReference>
<proteinExistence type="predicted"/>
<reference evidence="2 3" key="1">
    <citation type="submission" date="2019-03" db="EMBL/GenBank/DDBJ databases">
        <title>Subsurface microbial communities from deep shales in Ohio and West Virginia, USA.</title>
        <authorList>
            <person name="Wrighton K."/>
        </authorList>
    </citation>
    <scope>NUCLEOTIDE SEQUENCE [LARGE SCALE GENOMIC DNA]</scope>
    <source>
        <strain evidence="2 3">MSL 7</strain>
    </source>
</reference>
<comment type="caution">
    <text evidence="2">The sequence shown here is derived from an EMBL/GenBank/DDBJ whole genome shotgun (WGS) entry which is preliminary data.</text>
</comment>
<gene>
    <name evidence="2" type="ORF">C7957_12844</name>
</gene>
<dbReference type="PROSITE" id="PS51186">
    <property type="entry name" value="GNAT"/>
    <property type="match status" value="1"/>
</dbReference>